<dbReference type="Pfam" id="PF00155">
    <property type="entry name" value="Aminotran_1_2"/>
    <property type="match status" value="1"/>
</dbReference>
<sequence>MSSIAQHTPRSGIRDVFDACEQVPDAISLALGEPAESVPAPAARAAVAAIRRGETHYTDVLGLPELRRAAADYTRRAKGLDYDPETEIQAVPGATFGLYLALRTLLDPGDEVIIPSPHFTSYDAQVLLCEGRPVYVPLRPENGMRLDAEDIAAAVTSRTKAVIINSPGNPSGAVTGADELERIARVCVEHGLWAISDEVYHAFVYGAAVTGAHAVAPSIAARTGMRERTIIVESLSKTYAMTGWRIGYLAAPAGLIAETAKIAELVHSSNNTPAQHAGRAALDGLDADVERMRLAYDRRRRIVLAALARSRTLRAPAPEGAFYAFIDVRGTGMPSAEFSRRLLAEQHVAVVPGEAFGAAGSGFVRVSYAGDPDDIREGMRRLVAFADGQRVRA</sequence>
<dbReference type="InterPro" id="IPR004839">
    <property type="entry name" value="Aminotransferase_I/II_large"/>
</dbReference>
<evidence type="ECO:0000256" key="6">
    <source>
        <dbReference type="RuleBase" id="RU000481"/>
    </source>
</evidence>
<evidence type="ECO:0000313" key="9">
    <source>
        <dbReference type="Proteomes" id="UP000481339"/>
    </source>
</evidence>
<evidence type="ECO:0000256" key="5">
    <source>
        <dbReference type="ARBA" id="ARBA00022898"/>
    </source>
</evidence>
<feature type="domain" description="Aminotransferase class I/classII large" evidence="7">
    <location>
        <begin position="25"/>
        <end position="382"/>
    </location>
</feature>
<dbReference type="EC" id="2.6.1.-" evidence="6"/>
<dbReference type="GO" id="GO:0006520">
    <property type="term" value="P:amino acid metabolic process"/>
    <property type="evidence" value="ECO:0007669"/>
    <property type="project" value="InterPro"/>
</dbReference>
<dbReference type="GO" id="GO:0030170">
    <property type="term" value="F:pyridoxal phosphate binding"/>
    <property type="evidence" value="ECO:0007669"/>
    <property type="project" value="InterPro"/>
</dbReference>
<comment type="cofactor">
    <cofactor evidence="1 6">
        <name>pyridoxal 5'-phosphate</name>
        <dbReference type="ChEBI" id="CHEBI:597326"/>
    </cofactor>
</comment>
<comment type="similarity">
    <text evidence="2 6">Belongs to the class-I pyridoxal-phosphate-dependent aminotransferase family.</text>
</comment>
<dbReference type="InterPro" id="IPR015421">
    <property type="entry name" value="PyrdxlP-dep_Trfase_major"/>
</dbReference>
<accession>A0A7C8BTE8</accession>
<dbReference type="FunFam" id="3.40.640.10:FF:000033">
    <property type="entry name" value="Aspartate aminotransferase"/>
    <property type="match status" value="1"/>
</dbReference>
<keyword evidence="9" id="KW-1185">Reference proteome</keyword>
<comment type="caution">
    <text evidence="8">The sequence shown here is derived from an EMBL/GenBank/DDBJ whole genome shotgun (WGS) entry which is preliminary data.</text>
</comment>
<dbReference type="InterPro" id="IPR050596">
    <property type="entry name" value="AspAT/PAT-like"/>
</dbReference>
<dbReference type="AlphaFoldDB" id="A0A7C8BTE8"/>
<dbReference type="GO" id="GO:0008483">
    <property type="term" value="F:transaminase activity"/>
    <property type="evidence" value="ECO:0007669"/>
    <property type="project" value="UniProtKB-KW"/>
</dbReference>
<keyword evidence="4 6" id="KW-0808">Transferase</keyword>
<dbReference type="PANTHER" id="PTHR46383">
    <property type="entry name" value="ASPARTATE AMINOTRANSFERASE"/>
    <property type="match status" value="1"/>
</dbReference>
<evidence type="ECO:0000256" key="4">
    <source>
        <dbReference type="ARBA" id="ARBA00022679"/>
    </source>
</evidence>
<dbReference type="SUPFAM" id="SSF53383">
    <property type="entry name" value="PLP-dependent transferases"/>
    <property type="match status" value="1"/>
</dbReference>
<evidence type="ECO:0000256" key="2">
    <source>
        <dbReference type="ARBA" id="ARBA00007441"/>
    </source>
</evidence>
<dbReference type="Gene3D" id="3.40.640.10">
    <property type="entry name" value="Type I PLP-dependent aspartate aminotransferase-like (Major domain)"/>
    <property type="match status" value="1"/>
</dbReference>
<name>A0A7C8BTE8_9MICO</name>
<dbReference type="InterPro" id="IPR004838">
    <property type="entry name" value="NHTrfase_class1_PyrdxlP-BS"/>
</dbReference>
<dbReference type="Proteomes" id="UP000481339">
    <property type="component" value="Unassembled WGS sequence"/>
</dbReference>
<dbReference type="CDD" id="cd00609">
    <property type="entry name" value="AAT_like"/>
    <property type="match status" value="1"/>
</dbReference>
<proteinExistence type="inferred from homology"/>
<dbReference type="EMBL" id="WBKA01000001">
    <property type="protein sequence ID" value="KAB1633846.1"/>
    <property type="molecule type" value="Genomic_DNA"/>
</dbReference>
<organism evidence="8 9">
    <name type="scientific">Pseudoclavibacter caeni</name>
    <dbReference type="NCBI Taxonomy" id="908846"/>
    <lineage>
        <taxon>Bacteria</taxon>
        <taxon>Bacillati</taxon>
        <taxon>Actinomycetota</taxon>
        <taxon>Actinomycetes</taxon>
        <taxon>Micrococcales</taxon>
        <taxon>Microbacteriaceae</taxon>
        <taxon>Pseudoclavibacter</taxon>
    </lineage>
</organism>
<dbReference type="PANTHER" id="PTHR46383:SF3">
    <property type="entry name" value="ASPARTATE AMINOTRANSFERASE-RELATED"/>
    <property type="match status" value="1"/>
</dbReference>
<dbReference type="OrthoDB" id="9763453at2"/>
<dbReference type="InterPro" id="IPR015424">
    <property type="entry name" value="PyrdxlP-dep_Trfase"/>
</dbReference>
<keyword evidence="3 6" id="KW-0032">Aminotransferase</keyword>
<evidence type="ECO:0000256" key="3">
    <source>
        <dbReference type="ARBA" id="ARBA00022576"/>
    </source>
</evidence>
<evidence type="ECO:0000313" key="8">
    <source>
        <dbReference type="EMBL" id="KAB1633846.1"/>
    </source>
</evidence>
<gene>
    <name evidence="8" type="ORF">F8O02_01920</name>
</gene>
<dbReference type="PROSITE" id="PS00105">
    <property type="entry name" value="AA_TRANSFER_CLASS_1"/>
    <property type="match status" value="1"/>
</dbReference>
<protein>
    <recommendedName>
        <fullName evidence="6">Aminotransferase</fullName>
        <ecNumber evidence="6">2.6.1.-</ecNumber>
    </recommendedName>
</protein>
<dbReference type="Gene3D" id="3.90.1150.10">
    <property type="entry name" value="Aspartate Aminotransferase, domain 1"/>
    <property type="match status" value="1"/>
</dbReference>
<reference evidence="8 9" key="1">
    <citation type="submission" date="2019-09" db="EMBL/GenBank/DDBJ databases">
        <title>Phylogeny of genus Pseudoclavibacter and closely related genus.</title>
        <authorList>
            <person name="Li Y."/>
        </authorList>
    </citation>
    <scope>NUCLEOTIDE SEQUENCE [LARGE SCALE GENOMIC DNA]</scope>
    <source>
        <strain evidence="8 9">JCM 16921</strain>
    </source>
</reference>
<evidence type="ECO:0000256" key="1">
    <source>
        <dbReference type="ARBA" id="ARBA00001933"/>
    </source>
</evidence>
<evidence type="ECO:0000259" key="7">
    <source>
        <dbReference type="Pfam" id="PF00155"/>
    </source>
</evidence>
<dbReference type="PRINTS" id="PR00753">
    <property type="entry name" value="ACCSYNTHASE"/>
</dbReference>
<keyword evidence="5" id="KW-0663">Pyridoxal phosphate</keyword>
<dbReference type="InterPro" id="IPR015422">
    <property type="entry name" value="PyrdxlP-dep_Trfase_small"/>
</dbReference>